<feature type="compositionally biased region" description="Low complexity" evidence="1">
    <location>
        <begin position="263"/>
        <end position="275"/>
    </location>
</feature>
<dbReference type="InterPro" id="IPR006869">
    <property type="entry name" value="DUF547"/>
</dbReference>
<dbReference type="EMBL" id="BSOT01000002">
    <property type="protein sequence ID" value="GLR69254.1"/>
    <property type="molecule type" value="Genomic_DNA"/>
</dbReference>
<dbReference type="AlphaFoldDB" id="A0AA37SV30"/>
<dbReference type="Proteomes" id="UP001156601">
    <property type="component" value="Unassembled WGS sequence"/>
</dbReference>
<protein>
    <submittedName>
        <fullName evidence="3">DUF547 domain-containing protein</fullName>
    </submittedName>
</protein>
<keyword evidence="4" id="KW-1185">Reference proteome</keyword>
<feature type="domain" description="DUF547" evidence="2">
    <location>
        <begin position="74"/>
        <end position="188"/>
    </location>
</feature>
<accession>A0AA37SV30</accession>
<reference evidence="3" key="2">
    <citation type="submission" date="2023-01" db="EMBL/GenBank/DDBJ databases">
        <title>Draft genome sequence of Agaribacter marinus strain NBRC 110023.</title>
        <authorList>
            <person name="Sun Q."/>
            <person name="Mori K."/>
        </authorList>
    </citation>
    <scope>NUCLEOTIDE SEQUENCE</scope>
    <source>
        <strain evidence="3">NBRC 110023</strain>
    </source>
</reference>
<evidence type="ECO:0000313" key="4">
    <source>
        <dbReference type="Proteomes" id="UP001156601"/>
    </source>
</evidence>
<evidence type="ECO:0000313" key="3">
    <source>
        <dbReference type="EMBL" id="GLR69254.1"/>
    </source>
</evidence>
<name>A0AA37SV30_9ALTE</name>
<comment type="caution">
    <text evidence="3">The sequence shown here is derived from an EMBL/GenBank/DDBJ whole genome shotgun (WGS) entry which is preliminary data.</text>
</comment>
<evidence type="ECO:0000259" key="2">
    <source>
        <dbReference type="Pfam" id="PF04784"/>
    </source>
</evidence>
<dbReference type="Pfam" id="PF04784">
    <property type="entry name" value="DUF547"/>
    <property type="match status" value="1"/>
</dbReference>
<reference evidence="3" key="1">
    <citation type="journal article" date="2014" name="Int. J. Syst. Evol. Microbiol.">
        <title>Complete genome sequence of Corynebacterium casei LMG S-19264T (=DSM 44701T), isolated from a smear-ripened cheese.</title>
        <authorList>
            <consortium name="US DOE Joint Genome Institute (JGI-PGF)"/>
            <person name="Walter F."/>
            <person name="Albersmeier A."/>
            <person name="Kalinowski J."/>
            <person name="Ruckert C."/>
        </authorList>
    </citation>
    <scope>NUCLEOTIDE SEQUENCE</scope>
    <source>
        <strain evidence="3">NBRC 110023</strain>
    </source>
</reference>
<gene>
    <name evidence="3" type="ORF">GCM10007852_01620</name>
</gene>
<sequence>MSAFAVGNDDIHQQWAEHDPSQTFTPNHEPMSQILGFITDASKAQDKYSYFRLQGAALKYLNDYKGYLERIPVSQLNKNEQLAYWLNLHNLLVIEKFANNLKKAKRINKKRGTPQKAGKWWREKVTNVEGVALSINDIEQNVLVRHWDDPLFLYGLFYGVKGHGFSGTQGFTGASVTSHLEGLAKKFIENDSNIEIDGNEVAISSLLGWNKESVFNDDEQKLLGHIQAYATGNKALQLASVNVIQDKYDFDWKSLAQRPPRQSTANASNVNNSSAPVYRGGS</sequence>
<feature type="region of interest" description="Disordered" evidence="1">
    <location>
        <begin position="259"/>
        <end position="282"/>
    </location>
</feature>
<proteinExistence type="predicted"/>
<evidence type="ECO:0000256" key="1">
    <source>
        <dbReference type="SAM" id="MobiDB-lite"/>
    </source>
</evidence>
<organism evidence="3 4">
    <name type="scientific">Agaribacter marinus</name>
    <dbReference type="NCBI Taxonomy" id="1431249"/>
    <lineage>
        <taxon>Bacteria</taxon>
        <taxon>Pseudomonadati</taxon>
        <taxon>Pseudomonadota</taxon>
        <taxon>Gammaproteobacteria</taxon>
        <taxon>Alteromonadales</taxon>
        <taxon>Alteromonadaceae</taxon>
        <taxon>Agaribacter</taxon>
    </lineage>
</organism>